<keyword evidence="1" id="KW-0812">Transmembrane</keyword>
<comment type="caution">
    <text evidence="2">The sequence shown here is derived from an EMBL/GenBank/DDBJ whole genome shotgun (WGS) entry which is preliminary data.</text>
</comment>
<gene>
    <name evidence="2" type="ORF">IAB74_06550</name>
</gene>
<dbReference type="Gene3D" id="1.10.1760.20">
    <property type="match status" value="1"/>
</dbReference>
<proteinExistence type="predicted"/>
<dbReference type="NCBIfam" id="TIGR04518">
    <property type="entry name" value="ECF_S_folT_fam"/>
    <property type="match status" value="1"/>
</dbReference>
<reference evidence="2" key="1">
    <citation type="submission" date="2020-10" db="EMBL/GenBank/DDBJ databases">
        <authorList>
            <person name="Gilroy R."/>
        </authorList>
    </citation>
    <scope>NUCLEOTIDE SEQUENCE</scope>
    <source>
        <strain evidence="2">13361</strain>
    </source>
</reference>
<sequence length="366" mass="41194">MPRLQKNPTLYPHPFSKAYWRDAAMELKDVRILVFTALMIALRVAMKNVYIPVFPPNVRINTAFFINALSAMVFGPVVAILSAIITDTLGCILAPNGAYFFPFILTEIGGGLIFALLLYRVKLTPTRVILSRFCIDLFINILLNAPLMLLYYKMVLGKSYMMFQIPHILKNLFMFPIESVLLTLFLSLLAPILYRNGMLYDKGEGLKIRGKQIVLMVCLFVVGAASVIGYLYYYYSNNSISKDFTPQERYTVNCTMTDHVDDRTELWQDENTVCIVESAHKKFFAGETTYNVLVYTLDKEALDAKIAEARAEDPNSTYGLAEIHGYSKTPASKDDVLTLVGKATIVCKDKTGEVLSFQVSEVEPAK</sequence>
<organism evidence="2 3">
    <name type="scientific">Candidatus Faecousia excrementigallinarum</name>
    <dbReference type="NCBI Taxonomy" id="2840806"/>
    <lineage>
        <taxon>Bacteria</taxon>
        <taxon>Bacillati</taxon>
        <taxon>Bacillota</taxon>
        <taxon>Clostridia</taxon>
        <taxon>Eubacteriales</taxon>
        <taxon>Oscillospiraceae</taxon>
        <taxon>Faecousia</taxon>
    </lineage>
</organism>
<dbReference type="Proteomes" id="UP000886796">
    <property type="component" value="Unassembled WGS sequence"/>
</dbReference>
<name>A0A9D1CM86_9FIRM</name>
<accession>A0A9D1CM86</accession>
<dbReference type="Pfam" id="PF07155">
    <property type="entry name" value="ECF-ribofla_trS"/>
    <property type="match status" value="1"/>
</dbReference>
<feature type="transmembrane region" description="Helical" evidence="1">
    <location>
        <begin position="172"/>
        <end position="193"/>
    </location>
</feature>
<evidence type="ECO:0000313" key="3">
    <source>
        <dbReference type="Proteomes" id="UP000886796"/>
    </source>
</evidence>
<dbReference type="AlphaFoldDB" id="A0A9D1CM86"/>
<dbReference type="GO" id="GO:0016020">
    <property type="term" value="C:membrane"/>
    <property type="evidence" value="ECO:0007669"/>
    <property type="project" value="InterPro"/>
</dbReference>
<dbReference type="InterPro" id="IPR009825">
    <property type="entry name" value="ECF_substrate-spec-like"/>
</dbReference>
<feature type="transmembrane region" description="Helical" evidence="1">
    <location>
        <begin position="30"/>
        <end position="50"/>
    </location>
</feature>
<feature type="transmembrane region" description="Helical" evidence="1">
    <location>
        <begin position="213"/>
        <end position="235"/>
    </location>
</feature>
<protein>
    <submittedName>
        <fullName evidence="2">Folate family ECF transporter S component</fullName>
    </submittedName>
</protein>
<feature type="transmembrane region" description="Helical" evidence="1">
    <location>
        <begin position="62"/>
        <end position="85"/>
    </location>
</feature>
<feature type="transmembrane region" description="Helical" evidence="1">
    <location>
        <begin position="133"/>
        <end position="152"/>
    </location>
</feature>
<feature type="transmembrane region" description="Helical" evidence="1">
    <location>
        <begin position="97"/>
        <end position="121"/>
    </location>
</feature>
<evidence type="ECO:0000256" key="1">
    <source>
        <dbReference type="SAM" id="Phobius"/>
    </source>
</evidence>
<keyword evidence="1" id="KW-0472">Membrane</keyword>
<keyword evidence="1" id="KW-1133">Transmembrane helix</keyword>
<evidence type="ECO:0000313" key="2">
    <source>
        <dbReference type="EMBL" id="HIQ68150.1"/>
    </source>
</evidence>
<dbReference type="InterPro" id="IPR030949">
    <property type="entry name" value="ECF_S_folate_fam"/>
</dbReference>
<reference evidence="2" key="2">
    <citation type="journal article" date="2021" name="PeerJ">
        <title>Extensive microbial diversity within the chicken gut microbiome revealed by metagenomics and culture.</title>
        <authorList>
            <person name="Gilroy R."/>
            <person name="Ravi A."/>
            <person name="Getino M."/>
            <person name="Pursley I."/>
            <person name="Horton D.L."/>
            <person name="Alikhan N.F."/>
            <person name="Baker D."/>
            <person name="Gharbi K."/>
            <person name="Hall N."/>
            <person name="Watson M."/>
            <person name="Adriaenssens E.M."/>
            <person name="Foster-Nyarko E."/>
            <person name="Jarju S."/>
            <person name="Secka A."/>
            <person name="Antonio M."/>
            <person name="Oren A."/>
            <person name="Chaudhuri R.R."/>
            <person name="La Ragione R."/>
            <person name="Hildebrand F."/>
            <person name="Pallen M.J."/>
        </authorList>
    </citation>
    <scope>NUCLEOTIDE SEQUENCE</scope>
    <source>
        <strain evidence="2">13361</strain>
    </source>
</reference>
<dbReference type="EMBL" id="DVFK01000088">
    <property type="protein sequence ID" value="HIQ68150.1"/>
    <property type="molecule type" value="Genomic_DNA"/>
</dbReference>